<accession>A0A6J5VWM6</accession>
<keyword evidence="1" id="KW-0677">Repeat</keyword>
<name>A0A6J5VWM6_PRUAR</name>
<dbReference type="EMBL" id="CAEKKB010000001">
    <property type="protein sequence ID" value="CAB4292633.1"/>
    <property type="molecule type" value="Genomic_DNA"/>
</dbReference>
<dbReference type="PROSITE" id="PS51375">
    <property type="entry name" value="PPR"/>
    <property type="match status" value="2"/>
</dbReference>
<evidence type="ECO:0000313" key="4">
    <source>
        <dbReference type="Proteomes" id="UP000507245"/>
    </source>
</evidence>
<organism evidence="3 4">
    <name type="scientific">Prunus armeniaca</name>
    <name type="common">Apricot</name>
    <name type="synonym">Armeniaca vulgaris</name>
    <dbReference type="NCBI Taxonomy" id="36596"/>
    <lineage>
        <taxon>Eukaryota</taxon>
        <taxon>Viridiplantae</taxon>
        <taxon>Streptophyta</taxon>
        <taxon>Embryophyta</taxon>
        <taxon>Tracheophyta</taxon>
        <taxon>Spermatophyta</taxon>
        <taxon>Magnoliopsida</taxon>
        <taxon>eudicotyledons</taxon>
        <taxon>Gunneridae</taxon>
        <taxon>Pentapetalae</taxon>
        <taxon>rosids</taxon>
        <taxon>fabids</taxon>
        <taxon>Rosales</taxon>
        <taxon>Rosaceae</taxon>
        <taxon>Amygdaloideae</taxon>
        <taxon>Amygdaleae</taxon>
        <taxon>Prunus</taxon>
    </lineage>
</organism>
<sequence>MYSKCGLVGDGFRVFDEMPDRNLVTWTLMISAAVQDGQFEWGLEINLGLMRSGLRPNEFTILEDIESAKGVIESMLNLDTAGWNTMIGGLEGMPYTPWPAILRSLLSGCRIRGNIELGEWTAKNLVPENDVSYVLLSKVYSQGGSWEDATKIRREMIEGGVPKNTGYSWIKFLATSDEAELDGPHPTSGLSTKRAVAKANDQPTSTCKKLGTSRTKLTGGTNSAKFAPENPYAPLLSAKCY</sequence>
<evidence type="ECO:0008006" key="5">
    <source>
        <dbReference type="Google" id="ProtNLM"/>
    </source>
</evidence>
<gene>
    <name evidence="3" type="ORF">ORAREDHAP_LOCUS1102</name>
</gene>
<proteinExistence type="predicted"/>
<feature type="repeat" description="PPR" evidence="2">
    <location>
        <begin position="129"/>
        <end position="163"/>
    </location>
</feature>
<dbReference type="Proteomes" id="UP000507245">
    <property type="component" value="Unassembled WGS sequence"/>
</dbReference>
<dbReference type="AlphaFoldDB" id="A0A6J5VWM6"/>
<feature type="repeat" description="PPR" evidence="2">
    <location>
        <begin position="22"/>
        <end position="56"/>
    </location>
</feature>
<dbReference type="InterPro" id="IPR046960">
    <property type="entry name" value="PPR_At4g14850-like_plant"/>
</dbReference>
<dbReference type="InterPro" id="IPR011990">
    <property type="entry name" value="TPR-like_helical_dom_sf"/>
</dbReference>
<dbReference type="PANTHER" id="PTHR47926:SF435">
    <property type="entry name" value="PENTACOTRIPEPTIDE-REPEAT REGION OF PRORP DOMAIN-CONTAINING PROTEIN"/>
    <property type="match status" value="1"/>
</dbReference>
<protein>
    <recommendedName>
        <fullName evidence="5">Pentatricopeptide repeat-containing protein</fullName>
    </recommendedName>
</protein>
<dbReference type="Gene3D" id="1.25.40.10">
    <property type="entry name" value="Tetratricopeptide repeat domain"/>
    <property type="match status" value="2"/>
</dbReference>
<dbReference type="Pfam" id="PF01535">
    <property type="entry name" value="PPR"/>
    <property type="match status" value="2"/>
</dbReference>
<reference evidence="4" key="1">
    <citation type="journal article" date="2020" name="Genome Biol.">
        <title>Gamete binning: chromosome-level and haplotype-resolved genome assembly enabled by high-throughput single-cell sequencing of gamete genomes.</title>
        <authorList>
            <person name="Campoy J.A."/>
            <person name="Sun H."/>
            <person name="Goel M."/>
            <person name="Jiao W.-B."/>
            <person name="Folz-Donahue K."/>
            <person name="Wang N."/>
            <person name="Rubio M."/>
            <person name="Liu C."/>
            <person name="Kukat C."/>
            <person name="Ruiz D."/>
            <person name="Huettel B."/>
            <person name="Schneeberger K."/>
        </authorList>
    </citation>
    <scope>NUCLEOTIDE SEQUENCE [LARGE SCALE GENOMIC DNA]</scope>
    <source>
        <strain evidence="4">cv. Rojo Pasion</strain>
    </source>
</reference>
<dbReference type="PANTHER" id="PTHR47926">
    <property type="entry name" value="PENTATRICOPEPTIDE REPEAT-CONTAINING PROTEIN"/>
    <property type="match status" value="1"/>
</dbReference>
<dbReference type="OrthoDB" id="185373at2759"/>
<dbReference type="InterPro" id="IPR046848">
    <property type="entry name" value="E_motif"/>
</dbReference>
<dbReference type="Pfam" id="PF20431">
    <property type="entry name" value="E_motif"/>
    <property type="match status" value="1"/>
</dbReference>
<dbReference type="GO" id="GO:0009451">
    <property type="term" value="P:RNA modification"/>
    <property type="evidence" value="ECO:0007669"/>
    <property type="project" value="InterPro"/>
</dbReference>
<evidence type="ECO:0000256" key="2">
    <source>
        <dbReference type="PROSITE-ProRule" id="PRU00708"/>
    </source>
</evidence>
<evidence type="ECO:0000313" key="3">
    <source>
        <dbReference type="EMBL" id="CAB4292633.1"/>
    </source>
</evidence>
<keyword evidence="4" id="KW-1185">Reference proteome</keyword>
<evidence type="ECO:0000256" key="1">
    <source>
        <dbReference type="ARBA" id="ARBA00022737"/>
    </source>
</evidence>
<dbReference type="GO" id="GO:0003723">
    <property type="term" value="F:RNA binding"/>
    <property type="evidence" value="ECO:0007669"/>
    <property type="project" value="InterPro"/>
</dbReference>
<dbReference type="InterPro" id="IPR002885">
    <property type="entry name" value="PPR_rpt"/>
</dbReference>